<evidence type="ECO:0000256" key="1">
    <source>
        <dbReference type="SAM" id="SignalP"/>
    </source>
</evidence>
<dbReference type="RefSeq" id="WP_308357422.1">
    <property type="nucleotide sequence ID" value="NZ_CP129970.2"/>
</dbReference>
<protein>
    <recommendedName>
        <fullName evidence="4">Carboxypeptidase regulatory-like domain-containing protein</fullName>
    </recommendedName>
</protein>
<proteinExistence type="predicted"/>
<sequence length="771" mass="81851">MKINNLLKMCLGMLAMTVIISSCADEFTEEDLLQAQYDLQQQQQNAANSRQDSIDNANKQANLDALNNAGELVSLQLTIVDLDGTPVQGAEVSLRAAAGGDADEQADTSAVNGTVYFDRVAIGGNTINISGAGITPATLQADFGSIQQGVHYQIIDGQIIPTPVTESAIITVISSNAATATVSGTVNIETDVTNTTPEVPQDLVIRANFNNSLNRNSSFSLSYFFTNSGNEFNLGETTVDNNTGDYTLTVPANVNFTMTVPDLTLDQTIAIDRENGVLLDRPEYRTVEANFGPNSSSDNIRSINGAIVMVDEPNGGGDGFVIDSWARVPRDFGFTAVGNNTTKTDGGSFVYQFTSLGSGYVESPLVTITDPNTGAENLYAEAHLDFAINGLTLSQAGSGFPADTDIDFDFRYDSPFYDATEDDVDTTENILVAGSILTVTTNASGEITAAAVQQALEQAIENEDNWFDQDDLNFINNAAVNLRLQTGGAVPTANDAILDITSMKSRIRAMAFQGDNLTNPSFTFSGGGATAQAVIDISAFETRWTFALNNEDTEAYSSVPGISFEYFNADVNPTEFSTTSVRVLDLEGNFQTTASIQSRLEVDANGDIVYQDALENNETNFFAAVMPNAVIVNPQAGVAPTLGVNINTNGEVSGIFTNNFGTATNGSNTGYTEKFGGMIMPAAEGAPGTGATFDFGTGAFNADGTYRWGGGLTLTENGSGYLQDLNQQNLGNGQQGFFVSSGSIFTTRNLNEGQNFVLDINYGTGNKIGNF</sequence>
<gene>
    <name evidence="2" type="ORF">QYS48_28465</name>
</gene>
<name>A0AA51RAX8_9BACT</name>
<dbReference type="PROSITE" id="PS51257">
    <property type="entry name" value="PROKAR_LIPOPROTEIN"/>
    <property type="match status" value="1"/>
</dbReference>
<evidence type="ECO:0000313" key="3">
    <source>
        <dbReference type="Proteomes" id="UP001244443"/>
    </source>
</evidence>
<keyword evidence="3" id="KW-1185">Reference proteome</keyword>
<accession>A0AA51RAX8</accession>
<evidence type="ECO:0000313" key="2">
    <source>
        <dbReference type="EMBL" id="WMN07313.1"/>
    </source>
</evidence>
<dbReference type="AlphaFoldDB" id="A0AA51RAX8"/>
<organism evidence="2 3">
    <name type="scientific">Marivirga arenosa</name>
    <dbReference type="NCBI Taxonomy" id="3059076"/>
    <lineage>
        <taxon>Bacteria</taxon>
        <taxon>Pseudomonadati</taxon>
        <taxon>Bacteroidota</taxon>
        <taxon>Cytophagia</taxon>
        <taxon>Cytophagales</taxon>
        <taxon>Marivirgaceae</taxon>
        <taxon>Marivirga</taxon>
    </lineage>
</organism>
<dbReference type="EMBL" id="CP129970">
    <property type="protein sequence ID" value="WMN07313.1"/>
    <property type="molecule type" value="Genomic_DNA"/>
</dbReference>
<reference evidence="2" key="1">
    <citation type="submission" date="2023-08" db="EMBL/GenBank/DDBJ databases">
        <title>Comparative genomics and taxonomic characterization of three novel marine species of genus Marivirga.</title>
        <authorList>
            <person name="Muhammad N."/>
            <person name="Kim S.-G."/>
        </authorList>
    </citation>
    <scope>NUCLEOTIDE SEQUENCE [LARGE SCALE GENOMIC DNA]</scope>
    <source>
        <strain evidence="2">ABR2-2</strain>
    </source>
</reference>
<keyword evidence="1" id="KW-0732">Signal</keyword>
<feature type="chain" id="PRO_5041436759" description="Carboxypeptidase regulatory-like domain-containing protein" evidence="1">
    <location>
        <begin position="25"/>
        <end position="771"/>
    </location>
</feature>
<feature type="signal peptide" evidence="1">
    <location>
        <begin position="1"/>
        <end position="24"/>
    </location>
</feature>
<evidence type="ECO:0008006" key="4">
    <source>
        <dbReference type="Google" id="ProtNLM"/>
    </source>
</evidence>
<dbReference type="Proteomes" id="UP001244443">
    <property type="component" value="Chromosome"/>
</dbReference>